<evidence type="ECO:0000256" key="3">
    <source>
        <dbReference type="ARBA" id="ARBA00004470"/>
    </source>
</evidence>
<dbReference type="PANTHER" id="PTHR18952:SF208">
    <property type="entry name" value="CARBONIC ANHYDRASE XA-RELATED"/>
    <property type="match status" value="1"/>
</dbReference>
<dbReference type="GO" id="GO:0008270">
    <property type="term" value="F:zinc ion binding"/>
    <property type="evidence" value="ECO:0007669"/>
    <property type="project" value="UniProtKB-UniRule"/>
</dbReference>
<evidence type="ECO:0000313" key="14">
    <source>
        <dbReference type="Proteomes" id="UP001367508"/>
    </source>
</evidence>
<comment type="function">
    <text evidence="2 10">Reversible hydration of carbon dioxide.</text>
</comment>
<feature type="domain" description="Alpha-carbonic anhydrase" evidence="12">
    <location>
        <begin position="78"/>
        <end position="313"/>
    </location>
</feature>
<evidence type="ECO:0000256" key="2">
    <source>
        <dbReference type="ARBA" id="ARBA00002904"/>
    </source>
</evidence>
<dbReference type="InterPro" id="IPR036398">
    <property type="entry name" value="CA_dom_sf"/>
</dbReference>
<dbReference type="InterPro" id="IPR023561">
    <property type="entry name" value="Carbonic_anhydrase_a-class"/>
</dbReference>
<evidence type="ECO:0000256" key="10">
    <source>
        <dbReference type="RuleBase" id="RU367011"/>
    </source>
</evidence>
<evidence type="ECO:0000256" key="4">
    <source>
        <dbReference type="ARBA" id="ARBA00006365"/>
    </source>
</evidence>
<evidence type="ECO:0000256" key="1">
    <source>
        <dbReference type="ARBA" id="ARBA00001947"/>
    </source>
</evidence>
<dbReference type="EC" id="4.2.1.1" evidence="5 10"/>
<keyword evidence="6 10" id="KW-0479">Metal-binding</keyword>
<comment type="subcellular location">
    <subcellularLocation>
        <location evidence="3">Plastid</location>
        <location evidence="3">Chloroplast stroma</location>
    </subcellularLocation>
</comment>
<reference evidence="13 14" key="1">
    <citation type="submission" date="2024-01" db="EMBL/GenBank/DDBJ databases">
        <title>The genomes of 5 underutilized Papilionoideae crops provide insights into root nodulation and disease resistanc.</title>
        <authorList>
            <person name="Jiang F."/>
        </authorList>
    </citation>
    <scope>NUCLEOTIDE SEQUENCE [LARGE SCALE GENOMIC DNA]</scope>
    <source>
        <strain evidence="13">LVBAO_FW01</strain>
        <tissue evidence="13">Leaves</tissue>
    </source>
</reference>
<keyword evidence="14" id="KW-1185">Reference proteome</keyword>
<dbReference type="CDD" id="cd03124">
    <property type="entry name" value="alpha_CA_prokaryotic_like"/>
    <property type="match status" value="1"/>
</dbReference>
<dbReference type="SMART" id="SM01057">
    <property type="entry name" value="Carb_anhydrase"/>
    <property type="match status" value="1"/>
</dbReference>
<comment type="caution">
    <text evidence="13">The sequence shown here is derived from an EMBL/GenBank/DDBJ whole genome shotgun (WGS) entry which is preliminary data.</text>
</comment>
<proteinExistence type="inferred from homology"/>
<evidence type="ECO:0000256" key="11">
    <source>
        <dbReference type="SAM" id="MobiDB-lite"/>
    </source>
</evidence>
<dbReference type="InterPro" id="IPR018338">
    <property type="entry name" value="Carbonic_anhydrase_a-class_CS"/>
</dbReference>
<organism evidence="13 14">
    <name type="scientific">Canavalia gladiata</name>
    <name type="common">Sword bean</name>
    <name type="synonym">Dolichos gladiatus</name>
    <dbReference type="NCBI Taxonomy" id="3824"/>
    <lineage>
        <taxon>Eukaryota</taxon>
        <taxon>Viridiplantae</taxon>
        <taxon>Streptophyta</taxon>
        <taxon>Embryophyta</taxon>
        <taxon>Tracheophyta</taxon>
        <taxon>Spermatophyta</taxon>
        <taxon>Magnoliopsida</taxon>
        <taxon>eudicotyledons</taxon>
        <taxon>Gunneridae</taxon>
        <taxon>Pentapetalae</taxon>
        <taxon>rosids</taxon>
        <taxon>fabids</taxon>
        <taxon>Fabales</taxon>
        <taxon>Fabaceae</taxon>
        <taxon>Papilionoideae</taxon>
        <taxon>50 kb inversion clade</taxon>
        <taxon>NPAAA clade</taxon>
        <taxon>indigoferoid/millettioid clade</taxon>
        <taxon>Phaseoleae</taxon>
        <taxon>Canavalia</taxon>
    </lineage>
</organism>
<evidence type="ECO:0000259" key="12">
    <source>
        <dbReference type="PROSITE" id="PS51144"/>
    </source>
</evidence>
<dbReference type="GO" id="GO:0006730">
    <property type="term" value="P:one-carbon metabolic process"/>
    <property type="evidence" value="ECO:0007669"/>
    <property type="project" value="TreeGrafter"/>
</dbReference>
<protein>
    <recommendedName>
        <fullName evidence="5 10">Carbonic anhydrase</fullName>
        <ecNumber evidence="5 10">4.2.1.1</ecNumber>
    </recommendedName>
</protein>
<dbReference type="PANTHER" id="PTHR18952">
    <property type="entry name" value="CARBONIC ANHYDRASE"/>
    <property type="match status" value="1"/>
</dbReference>
<evidence type="ECO:0000256" key="5">
    <source>
        <dbReference type="ARBA" id="ARBA00012925"/>
    </source>
</evidence>
<evidence type="ECO:0000256" key="8">
    <source>
        <dbReference type="ARBA" id="ARBA00023239"/>
    </source>
</evidence>
<dbReference type="AlphaFoldDB" id="A0AAN9KVV2"/>
<sequence length="320" mass="36721">MNRLGLLIRSILYIKICYEVGINPKDLTVLTPHYYTSASKPAKKMDLVTAIRIFVYSLFTMTVLLSPLAMCHEAEDNGEYNYDPFSKNGPFHWGEIRSEWYLCKNGSMQSPINLQESIANKVNNSGLQRSYRPSNATLRNSGHDIMIDWSGDAGHILINGTRYMLEQCHWHSPSEHTINGRRYDLEIHFVHISSEGLIAVIGVLYKIGKEDPFLLSIKDDLKYIGENKDEERSIGIVDPEEITRISSNSTYFRYNGSLTTPPCDENVLWTVYTEVKTVTWKQIKLLRVAVRDKTYTNARPLQPRNGRPVTLYKPTDHEEN</sequence>
<dbReference type="PROSITE" id="PS51144">
    <property type="entry name" value="ALPHA_CA_2"/>
    <property type="match status" value="1"/>
</dbReference>
<name>A0AAN9KVV2_CANGL</name>
<dbReference type="EMBL" id="JAYMYQ010000006">
    <property type="protein sequence ID" value="KAK7323966.1"/>
    <property type="molecule type" value="Genomic_DNA"/>
</dbReference>
<comment type="similarity">
    <text evidence="4">Belongs to the alpha-class carbonic anhydrase family.</text>
</comment>
<dbReference type="SUPFAM" id="SSF51069">
    <property type="entry name" value="Carbonic anhydrase"/>
    <property type="match status" value="1"/>
</dbReference>
<accession>A0AAN9KVV2</accession>
<dbReference type="Pfam" id="PF00194">
    <property type="entry name" value="Carb_anhydrase"/>
    <property type="match status" value="1"/>
</dbReference>
<dbReference type="GO" id="GO:0009570">
    <property type="term" value="C:chloroplast stroma"/>
    <property type="evidence" value="ECO:0007669"/>
    <property type="project" value="UniProtKB-SubCell"/>
</dbReference>
<comment type="catalytic activity">
    <reaction evidence="9 10">
        <text>hydrogencarbonate + H(+) = CO2 + H2O</text>
        <dbReference type="Rhea" id="RHEA:10748"/>
        <dbReference type="ChEBI" id="CHEBI:15377"/>
        <dbReference type="ChEBI" id="CHEBI:15378"/>
        <dbReference type="ChEBI" id="CHEBI:16526"/>
        <dbReference type="ChEBI" id="CHEBI:17544"/>
        <dbReference type="EC" id="4.2.1.1"/>
    </reaction>
</comment>
<dbReference type="InterPro" id="IPR041891">
    <property type="entry name" value="Alpha_CA_prokaryot-like"/>
</dbReference>
<gene>
    <name evidence="13" type="ORF">VNO77_27470</name>
</gene>
<dbReference type="Proteomes" id="UP001367508">
    <property type="component" value="Unassembled WGS sequence"/>
</dbReference>
<dbReference type="Gene3D" id="3.10.200.10">
    <property type="entry name" value="Alpha carbonic anhydrase"/>
    <property type="match status" value="1"/>
</dbReference>
<keyword evidence="7 10" id="KW-0862">Zinc</keyword>
<evidence type="ECO:0000313" key="13">
    <source>
        <dbReference type="EMBL" id="KAK7323966.1"/>
    </source>
</evidence>
<dbReference type="PROSITE" id="PS00162">
    <property type="entry name" value="ALPHA_CA_1"/>
    <property type="match status" value="1"/>
</dbReference>
<dbReference type="InterPro" id="IPR001148">
    <property type="entry name" value="CA_dom"/>
</dbReference>
<keyword evidence="8 10" id="KW-0456">Lyase</keyword>
<evidence type="ECO:0000256" key="6">
    <source>
        <dbReference type="ARBA" id="ARBA00022723"/>
    </source>
</evidence>
<evidence type="ECO:0000256" key="9">
    <source>
        <dbReference type="ARBA" id="ARBA00048348"/>
    </source>
</evidence>
<feature type="region of interest" description="Disordered" evidence="11">
    <location>
        <begin position="297"/>
        <end position="320"/>
    </location>
</feature>
<dbReference type="GO" id="GO:0004089">
    <property type="term" value="F:carbonate dehydratase activity"/>
    <property type="evidence" value="ECO:0007669"/>
    <property type="project" value="UniProtKB-UniRule"/>
</dbReference>
<comment type="similarity">
    <text evidence="10">Belongs to the alpha-carbonic anhydrase family.</text>
</comment>
<comment type="cofactor">
    <cofactor evidence="1 10">
        <name>Zn(2+)</name>
        <dbReference type="ChEBI" id="CHEBI:29105"/>
    </cofactor>
</comment>
<evidence type="ECO:0000256" key="7">
    <source>
        <dbReference type="ARBA" id="ARBA00022833"/>
    </source>
</evidence>